<protein>
    <submittedName>
        <fullName evidence="1">Uncharacterized protein</fullName>
    </submittedName>
</protein>
<sequence>MLYGLASEELYYAHSKKWSELPRPDIFDYQTDHAGFVPGGY</sequence>
<name>A0ACC6M2Z2_9BACI</name>
<evidence type="ECO:0000313" key="1">
    <source>
        <dbReference type="EMBL" id="MDX8045304.1"/>
    </source>
</evidence>
<gene>
    <name evidence="1" type="ORF">SH601_04815</name>
</gene>
<keyword evidence="2" id="KW-1185">Reference proteome</keyword>
<proteinExistence type="predicted"/>
<dbReference type="EMBL" id="JAWZSR010000002">
    <property type="protein sequence ID" value="MDX8045304.1"/>
    <property type="molecule type" value="Genomic_DNA"/>
</dbReference>
<evidence type="ECO:0000313" key="2">
    <source>
        <dbReference type="Proteomes" id="UP001277972"/>
    </source>
</evidence>
<organism evidence="1 2">
    <name type="scientific">Gracilibacillus pellucidus</name>
    <dbReference type="NCBI Taxonomy" id="3095368"/>
    <lineage>
        <taxon>Bacteria</taxon>
        <taxon>Bacillati</taxon>
        <taxon>Bacillota</taxon>
        <taxon>Bacilli</taxon>
        <taxon>Bacillales</taxon>
        <taxon>Bacillaceae</taxon>
        <taxon>Gracilibacillus</taxon>
    </lineage>
</organism>
<dbReference type="Proteomes" id="UP001277972">
    <property type="component" value="Unassembled WGS sequence"/>
</dbReference>
<reference evidence="1" key="1">
    <citation type="submission" date="2023-11" db="EMBL/GenBank/DDBJ databases">
        <title>Gracilibacillus pellucida a moderately halophilic bacterium isolated from saline soil in Xinjiang province.</title>
        <authorList>
            <person name="Zhang Z."/>
            <person name="Tan F."/>
            <person name="Wang Y."/>
            <person name="Xia M."/>
        </authorList>
    </citation>
    <scope>NUCLEOTIDE SEQUENCE</scope>
    <source>
        <strain evidence="1">S3-1-1</strain>
    </source>
</reference>
<accession>A0ACC6M2Z2</accession>
<comment type="caution">
    <text evidence="1">The sequence shown here is derived from an EMBL/GenBank/DDBJ whole genome shotgun (WGS) entry which is preliminary data.</text>
</comment>